<evidence type="ECO:0000313" key="1">
    <source>
        <dbReference type="EMBL" id="OYD14091.1"/>
    </source>
</evidence>
<evidence type="ECO:0008006" key="3">
    <source>
        <dbReference type="Google" id="ProtNLM"/>
    </source>
</evidence>
<comment type="caution">
    <text evidence="1">The sequence shown here is derived from an EMBL/GenBank/DDBJ whole genome shotgun (WGS) entry which is preliminary data.</text>
</comment>
<dbReference type="Proteomes" id="UP000215215">
    <property type="component" value="Unassembled WGS sequence"/>
</dbReference>
<evidence type="ECO:0000313" key="2">
    <source>
        <dbReference type="Proteomes" id="UP000215215"/>
    </source>
</evidence>
<reference evidence="1 2" key="1">
    <citation type="submission" date="2017-07" db="EMBL/GenBank/DDBJ databases">
        <title>Recovery of genomes from metagenomes via a dereplication, aggregation, and scoring strategy.</title>
        <authorList>
            <person name="Sieber C.M."/>
            <person name="Probst A.J."/>
            <person name="Sharrar A."/>
            <person name="Thomas B.C."/>
            <person name="Hess M."/>
            <person name="Tringe S.G."/>
            <person name="Banfield J.F."/>
        </authorList>
    </citation>
    <scope>NUCLEOTIDE SEQUENCE [LARGE SCALE GENOMIC DNA]</scope>
    <source>
        <strain evidence="1">JGI_Cruoil_03_44_89</strain>
    </source>
</reference>
<dbReference type="InterPro" id="IPR012872">
    <property type="entry name" value="DUF1670"/>
</dbReference>
<dbReference type="AlphaFoldDB" id="A0A235BPE0"/>
<accession>A0A235BPE0</accession>
<protein>
    <recommendedName>
        <fullName evidence="3">DUF1670 domain-containing protein</fullName>
    </recommendedName>
</protein>
<name>A0A235BPE0_UNCW3</name>
<gene>
    <name evidence="1" type="ORF">CH333_09000</name>
</gene>
<sequence length="298" mass="34648">MINNCHNNAAQHYEPVKKQTYHTRLKQLLKEELNIYGKPKVLDLLAEVIERLNEENYPKNEYMRLGQVRVVVPSLRDRPSFGQKIEDTELVTVTLDILTSEDMERYARGGAHVKIQQERLARIANQAKAQGGLLSQPMAGHLLGVRQDCVSKYAVGYRKRTGKVIPLRGVVHDIGRSTTHKEWIINLYQRGYTEAEIVWITGHTIQSIGKYLKRYKQMEVLIEEIGEIPIIDKAARLLNISKWSAREYLILYRRYHNVVKQKGKFFIRLPTVYEQHFCNQGRPVRISKVVDSVMRELQ</sequence>
<dbReference type="EMBL" id="NOZQ01000206">
    <property type="protein sequence ID" value="OYD14091.1"/>
    <property type="molecule type" value="Genomic_DNA"/>
</dbReference>
<dbReference type="Pfam" id="PF07900">
    <property type="entry name" value="DUF1670"/>
    <property type="match status" value="1"/>
</dbReference>
<organism evidence="1 2">
    <name type="scientific">candidate division WOR-3 bacterium JGI_Cruoil_03_44_89</name>
    <dbReference type="NCBI Taxonomy" id="1973748"/>
    <lineage>
        <taxon>Bacteria</taxon>
        <taxon>Bacteria division WOR-3</taxon>
    </lineage>
</organism>
<proteinExistence type="predicted"/>